<dbReference type="PANTHER" id="PTHR48111:SF40">
    <property type="entry name" value="PHOSPHATE REGULON TRANSCRIPTIONAL REGULATORY PROTEIN PHOB"/>
    <property type="match status" value="1"/>
</dbReference>
<dbReference type="PROSITE" id="PS51755">
    <property type="entry name" value="OMPR_PHOB"/>
    <property type="match status" value="1"/>
</dbReference>
<dbReference type="SMART" id="SM00448">
    <property type="entry name" value="REC"/>
    <property type="match status" value="1"/>
</dbReference>
<dbReference type="InterPro" id="IPR001867">
    <property type="entry name" value="OmpR/PhoB-type_DNA-bd"/>
</dbReference>
<evidence type="ECO:0000313" key="8">
    <source>
        <dbReference type="EMBL" id="TWR26343.1"/>
    </source>
</evidence>
<dbReference type="Gene3D" id="3.40.50.2300">
    <property type="match status" value="1"/>
</dbReference>
<feature type="DNA-binding region" description="OmpR/PhoB-type" evidence="5">
    <location>
        <begin position="131"/>
        <end position="228"/>
    </location>
</feature>
<gene>
    <name evidence="8" type="ORF">FPZ43_14350</name>
</gene>
<dbReference type="GO" id="GO:0000156">
    <property type="term" value="F:phosphorelay response regulator activity"/>
    <property type="evidence" value="ECO:0007669"/>
    <property type="project" value="TreeGrafter"/>
</dbReference>
<dbReference type="GO" id="GO:0000976">
    <property type="term" value="F:transcription cis-regulatory region binding"/>
    <property type="evidence" value="ECO:0007669"/>
    <property type="project" value="TreeGrafter"/>
</dbReference>
<dbReference type="CDD" id="cd00383">
    <property type="entry name" value="trans_reg_C"/>
    <property type="match status" value="1"/>
</dbReference>
<dbReference type="InterPro" id="IPR036388">
    <property type="entry name" value="WH-like_DNA-bd_sf"/>
</dbReference>
<dbReference type="PANTHER" id="PTHR48111">
    <property type="entry name" value="REGULATOR OF RPOS"/>
    <property type="match status" value="1"/>
</dbReference>
<evidence type="ECO:0000256" key="4">
    <source>
        <dbReference type="PROSITE-ProRule" id="PRU00169"/>
    </source>
</evidence>
<evidence type="ECO:0000259" key="7">
    <source>
        <dbReference type="PROSITE" id="PS51755"/>
    </source>
</evidence>
<dbReference type="Pfam" id="PF00486">
    <property type="entry name" value="Trans_reg_C"/>
    <property type="match status" value="1"/>
</dbReference>
<evidence type="ECO:0000256" key="3">
    <source>
        <dbReference type="ARBA" id="ARBA00023125"/>
    </source>
</evidence>
<dbReference type="Proteomes" id="UP000320042">
    <property type="component" value="Unassembled WGS sequence"/>
</dbReference>
<keyword evidence="9" id="KW-1185">Reference proteome</keyword>
<dbReference type="SMART" id="SM00862">
    <property type="entry name" value="Trans_reg_C"/>
    <property type="match status" value="1"/>
</dbReference>
<evidence type="ECO:0000259" key="6">
    <source>
        <dbReference type="PROSITE" id="PS50110"/>
    </source>
</evidence>
<dbReference type="Gene3D" id="6.10.250.690">
    <property type="match status" value="1"/>
</dbReference>
<evidence type="ECO:0000256" key="5">
    <source>
        <dbReference type="PROSITE-ProRule" id="PRU01091"/>
    </source>
</evidence>
<evidence type="ECO:0000313" key="9">
    <source>
        <dbReference type="Proteomes" id="UP000320042"/>
    </source>
</evidence>
<feature type="modified residue" description="4-aspartylphosphate" evidence="4">
    <location>
        <position position="54"/>
    </location>
</feature>
<dbReference type="GO" id="GO:0032993">
    <property type="term" value="C:protein-DNA complex"/>
    <property type="evidence" value="ECO:0007669"/>
    <property type="project" value="TreeGrafter"/>
</dbReference>
<dbReference type="GO" id="GO:0005829">
    <property type="term" value="C:cytosol"/>
    <property type="evidence" value="ECO:0007669"/>
    <property type="project" value="TreeGrafter"/>
</dbReference>
<dbReference type="GO" id="GO:0006355">
    <property type="term" value="P:regulation of DNA-templated transcription"/>
    <property type="evidence" value="ECO:0007669"/>
    <property type="project" value="InterPro"/>
</dbReference>
<protein>
    <submittedName>
        <fullName evidence="8">Response regulator transcription factor</fullName>
    </submittedName>
</protein>
<keyword evidence="1 4" id="KW-0597">Phosphoprotein</keyword>
<dbReference type="Gene3D" id="1.10.10.10">
    <property type="entry name" value="Winged helix-like DNA-binding domain superfamily/Winged helix DNA-binding domain"/>
    <property type="match status" value="1"/>
</dbReference>
<reference evidence="8 9" key="1">
    <citation type="submission" date="2019-07" db="EMBL/GenBank/DDBJ databases">
        <authorList>
            <person name="Kim J."/>
        </authorList>
    </citation>
    <scope>NUCLEOTIDE SEQUENCE [LARGE SCALE GENOMIC DNA]</scope>
    <source>
        <strain evidence="9">dk17</strain>
    </source>
</reference>
<keyword evidence="2" id="KW-0902">Two-component regulatory system</keyword>
<proteinExistence type="predicted"/>
<dbReference type="PROSITE" id="PS50110">
    <property type="entry name" value="RESPONSE_REGULATORY"/>
    <property type="match status" value="1"/>
</dbReference>
<organism evidence="8 9">
    <name type="scientific">Mucilaginibacter pallidiroseus</name>
    <dbReference type="NCBI Taxonomy" id="2599295"/>
    <lineage>
        <taxon>Bacteria</taxon>
        <taxon>Pseudomonadati</taxon>
        <taxon>Bacteroidota</taxon>
        <taxon>Sphingobacteriia</taxon>
        <taxon>Sphingobacteriales</taxon>
        <taxon>Sphingobacteriaceae</taxon>
        <taxon>Mucilaginibacter</taxon>
    </lineage>
</organism>
<dbReference type="OrthoDB" id="9790442at2"/>
<name>A0A563U4U2_9SPHI</name>
<dbReference type="InterPro" id="IPR001789">
    <property type="entry name" value="Sig_transdc_resp-reg_receiver"/>
</dbReference>
<evidence type="ECO:0000256" key="2">
    <source>
        <dbReference type="ARBA" id="ARBA00023012"/>
    </source>
</evidence>
<keyword evidence="3 5" id="KW-0238">DNA-binding</keyword>
<dbReference type="Pfam" id="PF00072">
    <property type="entry name" value="Response_reg"/>
    <property type="match status" value="1"/>
</dbReference>
<dbReference type="SUPFAM" id="SSF52172">
    <property type="entry name" value="CheY-like"/>
    <property type="match status" value="1"/>
</dbReference>
<sequence length="231" mass="26591">MENIDVLLVEDEPVLAGIVKESLEKRGFILHVARNGVEGWTMFKTVKPDVCVIDVMMPRKDGFTLVSEIRVIDDQVPIIFLSARTQTEDVLKGLEIGADDYMKKPFSMEELILRLRALVRRKISGSVPVAGPEMLIGSYRFRHQYQELLLGSKAIFLSQREADLLLLLFQHKNDLLERRLALIKLWGEDNCFNARSMDVYITRLRKHFRDETAVEIVNIRRQGYSLKVCAD</sequence>
<dbReference type="InterPro" id="IPR011006">
    <property type="entry name" value="CheY-like_superfamily"/>
</dbReference>
<dbReference type="EMBL" id="VOEJ01000007">
    <property type="protein sequence ID" value="TWR26343.1"/>
    <property type="molecule type" value="Genomic_DNA"/>
</dbReference>
<dbReference type="RefSeq" id="WP_146382631.1">
    <property type="nucleotide sequence ID" value="NZ_VOEJ01000007.1"/>
</dbReference>
<feature type="domain" description="OmpR/PhoB-type" evidence="7">
    <location>
        <begin position="131"/>
        <end position="228"/>
    </location>
</feature>
<accession>A0A563U4U2</accession>
<dbReference type="CDD" id="cd17574">
    <property type="entry name" value="REC_OmpR"/>
    <property type="match status" value="1"/>
</dbReference>
<dbReference type="InterPro" id="IPR039420">
    <property type="entry name" value="WalR-like"/>
</dbReference>
<dbReference type="AlphaFoldDB" id="A0A563U4U2"/>
<evidence type="ECO:0000256" key="1">
    <source>
        <dbReference type="ARBA" id="ARBA00022553"/>
    </source>
</evidence>
<comment type="caution">
    <text evidence="8">The sequence shown here is derived from an EMBL/GenBank/DDBJ whole genome shotgun (WGS) entry which is preliminary data.</text>
</comment>
<feature type="domain" description="Response regulatory" evidence="6">
    <location>
        <begin position="5"/>
        <end position="119"/>
    </location>
</feature>